<dbReference type="PANTHER" id="PTHR24104:SF25">
    <property type="entry name" value="PROTEIN LIN-41"/>
    <property type="match status" value="1"/>
</dbReference>
<dbReference type="Pfam" id="PF18962">
    <property type="entry name" value="Por_Secre_tail"/>
    <property type="match status" value="1"/>
</dbReference>
<accession>A0A3R9P0E4</accession>
<gene>
    <name evidence="5" type="ORF">EI291_14580</name>
</gene>
<dbReference type="CDD" id="cd00102">
    <property type="entry name" value="IPT"/>
    <property type="match status" value="1"/>
</dbReference>
<proteinExistence type="predicted"/>
<keyword evidence="3" id="KW-0732">Signal</keyword>
<evidence type="ECO:0000313" key="6">
    <source>
        <dbReference type="Proteomes" id="UP000273500"/>
    </source>
</evidence>
<dbReference type="Gene3D" id="2.120.10.30">
    <property type="entry name" value="TolB, C-terminal domain"/>
    <property type="match status" value="3"/>
</dbReference>
<protein>
    <submittedName>
        <fullName evidence="5">T9SS C-terminal target domain-containing protein</fullName>
    </submittedName>
</protein>
<dbReference type="InterPro" id="IPR002909">
    <property type="entry name" value="IPT_dom"/>
</dbReference>
<dbReference type="Proteomes" id="UP000273500">
    <property type="component" value="Unassembled WGS sequence"/>
</dbReference>
<dbReference type="GO" id="GO:0008270">
    <property type="term" value="F:zinc ion binding"/>
    <property type="evidence" value="ECO:0007669"/>
    <property type="project" value="UniProtKB-KW"/>
</dbReference>
<name>A0A3R9P0E4_9BACT</name>
<keyword evidence="6" id="KW-1185">Reference proteome</keyword>
<dbReference type="OrthoDB" id="1524003at2"/>
<dbReference type="Pfam" id="PF24595">
    <property type="entry name" value="DUF7619"/>
    <property type="match status" value="1"/>
</dbReference>
<feature type="domain" description="IPT/TIG" evidence="4">
    <location>
        <begin position="1307"/>
        <end position="1388"/>
    </location>
</feature>
<dbReference type="Pfam" id="PF01436">
    <property type="entry name" value="NHL"/>
    <property type="match status" value="1"/>
</dbReference>
<dbReference type="InterPro" id="IPR001258">
    <property type="entry name" value="NHL_repeat"/>
</dbReference>
<dbReference type="SMART" id="SM00429">
    <property type="entry name" value="IPT"/>
    <property type="match status" value="4"/>
</dbReference>
<feature type="domain" description="IPT/TIG" evidence="4">
    <location>
        <begin position="1141"/>
        <end position="1222"/>
    </location>
</feature>
<dbReference type="InterPro" id="IPR014756">
    <property type="entry name" value="Ig_E-set"/>
</dbReference>
<dbReference type="InterPro" id="IPR013783">
    <property type="entry name" value="Ig-like_fold"/>
</dbReference>
<feature type="domain" description="IPT/TIG" evidence="4">
    <location>
        <begin position="1224"/>
        <end position="1305"/>
    </location>
</feature>
<dbReference type="InterPro" id="IPR011042">
    <property type="entry name" value="6-blade_b-propeller_TolB-like"/>
</dbReference>
<dbReference type="PROSITE" id="PS51125">
    <property type="entry name" value="NHL"/>
    <property type="match status" value="1"/>
</dbReference>
<dbReference type="Gene3D" id="2.60.40.10">
    <property type="entry name" value="Immunoglobulins"/>
    <property type="match status" value="4"/>
</dbReference>
<dbReference type="InterPro" id="IPR026444">
    <property type="entry name" value="Secre_tail"/>
</dbReference>
<evidence type="ECO:0000259" key="4">
    <source>
        <dbReference type="SMART" id="SM00429"/>
    </source>
</evidence>
<dbReference type="Pfam" id="PF01833">
    <property type="entry name" value="TIG"/>
    <property type="match status" value="4"/>
</dbReference>
<organism evidence="5 6">
    <name type="scientific">Hymenobacter rigui</name>
    <dbReference type="NCBI Taxonomy" id="334424"/>
    <lineage>
        <taxon>Bacteria</taxon>
        <taxon>Pseudomonadati</taxon>
        <taxon>Bacteroidota</taxon>
        <taxon>Cytophagia</taxon>
        <taxon>Cytophagales</taxon>
        <taxon>Hymenobacteraceae</taxon>
        <taxon>Hymenobacter</taxon>
    </lineage>
</organism>
<dbReference type="SUPFAM" id="SSF81296">
    <property type="entry name" value="E set domains"/>
    <property type="match status" value="4"/>
</dbReference>
<dbReference type="EMBL" id="RWIT01000008">
    <property type="protein sequence ID" value="RSK47482.1"/>
    <property type="molecule type" value="Genomic_DNA"/>
</dbReference>
<dbReference type="CDD" id="cd05819">
    <property type="entry name" value="NHL"/>
    <property type="match status" value="1"/>
</dbReference>
<dbReference type="PANTHER" id="PTHR24104">
    <property type="entry name" value="E3 UBIQUITIN-PROTEIN LIGASE NHLRC1-RELATED"/>
    <property type="match status" value="1"/>
</dbReference>
<dbReference type="SUPFAM" id="SSF63829">
    <property type="entry name" value="Calcium-dependent phosphotriesterase"/>
    <property type="match status" value="1"/>
</dbReference>
<reference evidence="5 6" key="1">
    <citation type="submission" date="2018-12" db="EMBL/GenBank/DDBJ databases">
        <authorList>
            <person name="Feng G."/>
            <person name="Zhu H."/>
        </authorList>
    </citation>
    <scope>NUCLEOTIDE SEQUENCE [LARGE SCALE GENOMIC DNA]</scope>
    <source>
        <strain evidence="5 6">KCTC 12533</strain>
    </source>
</reference>
<feature type="repeat" description="NHL" evidence="2">
    <location>
        <begin position="425"/>
        <end position="468"/>
    </location>
</feature>
<dbReference type="InterPro" id="IPR055353">
    <property type="entry name" value="DUF7619"/>
</dbReference>
<evidence type="ECO:0000256" key="2">
    <source>
        <dbReference type="PROSITE-ProRule" id="PRU00504"/>
    </source>
</evidence>
<evidence type="ECO:0000256" key="1">
    <source>
        <dbReference type="ARBA" id="ARBA00022737"/>
    </source>
</evidence>
<evidence type="ECO:0000313" key="5">
    <source>
        <dbReference type="EMBL" id="RSK47482.1"/>
    </source>
</evidence>
<keyword evidence="1" id="KW-0677">Repeat</keyword>
<comment type="caution">
    <text evidence="5">The sequence shown here is derived from an EMBL/GenBank/DDBJ whole genome shotgun (WGS) entry which is preliminary data.</text>
</comment>
<feature type="domain" description="IPT/TIG" evidence="4">
    <location>
        <begin position="1058"/>
        <end position="1139"/>
    </location>
</feature>
<dbReference type="NCBIfam" id="TIGR04183">
    <property type="entry name" value="Por_Secre_tail"/>
    <property type="match status" value="1"/>
</dbReference>
<feature type="chain" id="PRO_5018566387" evidence="3">
    <location>
        <begin position="20"/>
        <end position="1474"/>
    </location>
</feature>
<feature type="signal peptide" evidence="3">
    <location>
        <begin position="1"/>
        <end position="19"/>
    </location>
</feature>
<dbReference type="SUPFAM" id="SSF101898">
    <property type="entry name" value="NHL repeat"/>
    <property type="match status" value="1"/>
</dbReference>
<evidence type="ECO:0000256" key="3">
    <source>
        <dbReference type="SAM" id="SignalP"/>
    </source>
</evidence>
<sequence>MTRLLLAFCLLLSAHAGWAQSTFASYRLDKMMGTPVWGPRDVAVDQRGTIYLADGAVNKLDSTGRFITSFQLPSTASAEALALDDAGNLYVGCVGNSAPGDVIRKYSPDGQLLLHFGTNGSGPGQLGMVSGLCVGPTGILYVVDSNRQLCRFDSQGIALPEIPLPAANGIDLEDVDVDTAGNLYLLYENLMVSKLSPSGQLLARIPLGSAAGGNNYPRAEVLLLDAAGNMLVSVSQGSISRYSPTGTLLGTVNRDFSSSTHTAMAFDHAGNLYATDFTHQQFSNHLYKFSGVGTLRQRWGNLNFLHYVRQDEAGNTYTYDGVTVRKYNAAGQAILAFAVGISNGYVGGFAVDALGNIYVLSTSDTASELVKYNAQGQVLQRLTSFGFPQNYQYFNGMDVGPTGILYLSDKYGHRIRKLSPQGALLGTIGSPGMGSGQFLQPRAVAVDVAGNVYVADFNGERVQKFNPAGQVIRQFGPSPQYSSISVGPVDLDVDGRGNVYVASYTHLGRVYSADGSVQTPMPSYGTAVSVNRRGTRLLSLSSGSDVVRCYVPKQQQPVNLISGQLYDDVNQNCQRDSNEPLLRNIPVVAKPGDYFGMSDENGSYVLAVDTGSYQITPLPAPEEVGRRLQLTCVPGAVVNLRGYNNVLDNLDFGFHASTSPFLRVSVSSNRRRRCFRNVTTVHYGNDGFAAAANVAVAVALPPEVVLVSANAPYTRAPDGRYLFAVGTLPAGAAGTFVLQDSVVCGNPDLRGRTVCTQATITPLNSYPPLPVWNGATVAVKGTLQPGNQVRFVLRNTATAAMTDSLALRLYQNSELALRHRYQLAGGDSLVLRVPATRPVLRLEADQPTGHPTQQTASRTVEVPGLGTPGQANPNMLAMPANVPGPETAEDCQPILDSYDPNDKLVVPNGVTAQHYTPTGVPLRYQVRFQNTGTDDAYRVELVDTLSADLDLRTLRVGAASHPYRLSVTGHGRPVLTFTFENINLPPMSRDAAGSNGFVYFTLQPKAGLAPRALIANEADIFFDYNPPIRTNATVNRIYDLPVVVTPAVALSYPAILASPTLTWLTPAQGRAGTLVTLTGQRFGATAATNTVRFNGVPAPVLSATATTLTVRVPATATTGSVVVSTTDGTSRSPSAFTVYQPPTVTAVTPAEGVPGSLVTLTGANFAPLAAQDTVWFNTTPAVVGQASATTLQVAVPAGATTGKIRLHTLGGQVESLQDFTVWYPPTVLDFTPAKGKAGDVVTITGGNFGPAARNVVTFGSGAAPVLVAAGTTSLQVRVPPTAQTGPIRVQTPGGATVSSRSFTFLPAPLITSLVPAQASVGEEVTLSGANFLVDGLPDTISFGGVRAAVLAATATTATVRVPPGARSGPLTIGGAGGRASSATPFTLLALEADESITVYPNPARERVVLDWQRADFSVEQVRVYNALGSLVTSQELRQASSTSMPLYFPPGRTGLYILLIETTRGRVLKRIMVN</sequence>
<dbReference type="RefSeq" id="WP_125421324.1">
    <property type="nucleotide sequence ID" value="NZ_RWIT01000008.1"/>
</dbReference>
<dbReference type="InterPro" id="IPR050952">
    <property type="entry name" value="TRIM-NHL_E3_ligases"/>
</dbReference>